<gene>
    <name evidence="1" type="ORF">BEOMFINI_00004</name>
</gene>
<proteinExistence type="predicted"/>
<accession>A0A7G9YL81</accession>
<name>A0A7G9YL81_9EURY</name>
<reference evidence="1" key="1">
    <citation type="submission" date="2020-06" db="EMBL/GenBank/DDBJ databases">
        <title>Unique genomic features of the anaerobic methanotrophic archaea.</title>
        <authorList>
            <person name="Chadwick G.L."/>
            <person name="Skennerton C.T."/>
            <person name="Laso-Perez R."/>
            <person name="Leu A.O."/>
            <person name="Speth D.R."/>
            <person name="Yu H."/>
            <person name="Morgan-Lang C."/>
            <person name="Hatzenpichler R."/>
            <person name="Goudeau D."/>
            <person name="Malmstrom R."/>
            <person name="Brazelton W.J."/>
            <person name="Woyke T."/>
            <person name="Hallam S.J."/>
            <person name="Tyson G.W."/>
            <person name="Wegener G."/>
            <person name="Boetius A."/>
            <person name="Orphan V."/>
        </authorList>
    </citation>
    <scope>NUCLEOTIDE SEQUENCE</scope>
</reference>
<evidence type="ECO:0008006" key="2">
    <source>
        <dbReference type="Google" id="ProtNLM"/>
    </source>
</evidence>
<organism evidence="1">
    <name type="scientific">Candidatus Methanogaster sp. ANME-2c ERB4</name>
    <dbReference type="NCBI Taxonomy" id="2759911"/>
    <lineage>
        <taxon>Archaea</taxon>
        <taxon>Methanobacteriati</taxon>
        <taxon>Methanobacteriota</taxon>
        <taxon>Stenosarchaea group</taxon>
        <taxon>Methanomicrobia</taxon>
        <taxon>Methanosarcinales</taxon>
        <taxon>ANME-2 cluster</taxon>
        <taxon>Candidatus Methanogasteraceae</taxon>
        <taxon>Candidatus Methanogaster</taxon>
    </lineage>
</organism>
<dbReference type="PANTHER" id="PTHR34614:SF2">
    <property type="entry name" value="TRANSPOSASE IS4-LIKE DOMAIN-CONTAINING PROTEIN"/>
    <property type="match status" value="1"/>
</dbReference>
<evidence type="ECO:0000313" key="1">
    <source>
        <dbReference type="EMBL" id="QNO48765.1"/>
    </source>
</evidence>
<dbReference type="EMBL" id="MT631361">
    <property type="protein sequence ID" value="QNO48765.1"/>
    <property type="molecule type" value="Genomic_DNA"/>
</dbReference>
<dbReference type="AlphaFoldDB" id="A0A7G9YL81"/>
<sequence length="289" mass="33973">MGMIELAGWKLICGIPKTLKEAKNIIDSTDVPLNPATFVHKSRTGHIYAIRTRDQLFDMERSVVVYTNQERRTSKINAHNEVLAYIGEELNALSEKGKDWSEASLHKAIKTVVGSWDDYISTRVKRKRNSPRIEWKYKSQEIAAAERSYGKYLLFSTDESLSPDEVVKAYFEKDFVEKVFRTLKTSEEIEPVRHRLERRIRVYIFVCVLAYRLLADLKWRLQKLSEHKNVWHEADAFLHDLERVERVQVRLGHQVKIWHLNLTGKSRRTLEMIGFKELLKETIEVDFKL</sequence>
<dbReference type="PANTHER" id="PTHR34614">
    <property type="match status" value="1"/>
</dbReference>
<protein>
    <recommendedName>
        <fullName evidence="2">Transposase IS4-like domain-containing protein</fullName>
    </recommendedName>
</protein>
<dbReference type="InterPro" id="IPR012337">
    <property type="entry name" value="RNaseH-like_sf"/>
</dbReference>
<dbReference type="SUPFAM" id="SSF53098">
    <property type="entry name" value="Ribonuclease H-like"/>
    <property type="match status" value="1"/>
</dbReference>